<proteinExistence type="inferred from homology"/>
<comment type="similarity">
    <text evidence="1">Belongs to the UPF0065 (bug) family.</text>
</comment>
<dbReference type="Proteomes" id="UP000077037">
    <property type="component" value="Unassembled WGS sequence"/>
</dbReference>
<evidence type="ECO:0000256" key="2">
    <source>
        <dbReference type="SAM" id="SignalP"/>
    </source>
</evidence>
<dbReference type="Pfam" id="PF03401">
    <property type="entry name" value="TctC"/>
    <property type="match status" value="1"/>
</dbReference>
<evidence type="ECO:0000256" key="1">
    <source>
        <dbReference type="ARBA" id="ARBA00006987"/>
    </source>
</evidence>
<feature type="chain" id="PRO_5007615778" evidence="2">
    <location>
        <begin position="27"/>
        <end position="326"/>
    </location>
</feature>
<organism evidence="3 4">
    <name type="scientific">Bordetella ansorpii</name>
    <dbReference type="NCBI Taxonomy" id="288768"/>
    <lineage>
        <taxon>Bacteria</taxon>
        <taxon>Pseudomonadati</taxon>
        <taxon>Pseudomonadota</taxon>
        <taxon>Betaproteobacteria</taxon>
        <taxon>Burkholderiales</taxon>
        <taxon>Alcaligenaceae</taxon>
        <taxon>Bordetella</taxon>
    </lineage>
</organism>
<name>A0A157RMU1_9BORD</name>
<dbReference type="AlphaFoldDB" id="A0A157RMU1"/>
<dbReference type="InterPro" id="IPR042100">
    <property type="entry name" value="Bug_dom1"/>
</dbReference>
<dbReference type="PANTHER" id="PTHR42928:SF5">
    <property type="entry name" value="BLR1237 PROTEIN"/>
    <property type="match status" value="1"/>
</dbReference>
<sequence length="326" mass="34147">MSRIPLRRLAALFTLFACAALPAAHAAQGKWPDRPITIVSPYAPGGTTDILARLLANRLHDKLGQTIIVENKAGAGGNIGTDLVAKAKPDGYTFLLAASGPIVIAGTLYSRLNYKPESDFTAVSPLARTSFVVAVNAKSGLTSLNDIIAKGKTGDLSFGSAGSGTPQHIIGEMFNVAAKTKIQHIPYKGSGPLLNDLVGGQVPMAFENPLPIMQQVKAGNLKVLAVTGAQRSAALPDVPTLAESGIQGFDAQPWYGLLGPAGIPADITQRMNKEVQAVLASPDVKKQLADLGVEPMMMTPKEYQDFIARDIVKWGAAVKASGATVD</sequence>
<dbReference type="CDD" id="cd13578">
    <property type="entry name" value="PBP2_Bug27"/>
    <property type="match status" value="1"/>
</dbReference>
<feature type="signal peptide" evidence="2">
    <location>
        <begin position="1"/>
        <end position="26"/>
    </location>
</feature>
<dbReference type="OrthoDB" id="8678477at2"/>
<protein>
    <submittedName>
        <fullName evidence="3">Putattive exported protein</fullName>
    </submittedName>
</protein>
<gene>
    <name evidence="3" type="ORF">SAMEA1982600_05263</name>
</gene>
<dbReference type="RefSeq" id="WP_066421061.1">
    <property type="nucleotide sequence ID" value="NZ_FKBS01000029.1"/>
</dbReference>
<accession>A0A157RMU1</accession>
<evidence type="ECO:0000313" key="4">
    <source>
        <dbReference type="Proteomes" id="UP000077037"/>
    </source>
</evidence>
<keyword evidence="2" id="KW-0732">Signal</keyword>
<dbReference type="PANTHER" id="PTHR42928">
    <property type="entry name" value="TRICARBOXYLATE-BINDING PROTEIN"/>
    <property type="match status" value="1"/>
</dbReference>
<dbReference type="PIRSF" id="PIRSF017082">
    <property type="entry name" value="YflP"/>
    <property type="match status" value="1"/>
</dbReference>
<dbReference type="EMBL" id="FKBS01000029">
    <property type="protein sequence ID" value="SAI59312.1"/>
    <property type="molecule type" value="Genomic_DNA"/>
</dbReference>
<dbReference type="Gene3D" id="3.40.190.150">
    <property type="entry name" value="Bordetella uptake gene, domain 1"/>
    <property type="match status" value="1"/>
</dbReference>
<evidence type="ECO:0000313" key="3">
    <source>
        <dbReference type="EMBL" id="SAI59312.1"/>
    </source>
</evidence>
<dbReference type="InterPro" id="IPR005064">
    <property type="entry name" value="BUG"/>
</dbReference>
<dbReference type="Gene3D" id="3.40.190.10">
    <property type="entry name" value="Periplasmic binding protein-like II"/>
    <property type="match status" value="1"/>
</dbReference>
<reference evidence="3 4" key="1">
    <citation type="submission" date="2016-03" db="EMBL/GenBank/DDBJ databases">
        <authorList>
            <consortium name="Pathogen Informatics"/>
        </authorList>
    </citation>
    <scope>NUCLEOTIDE SEQUENCE [LARGE SCALE GENOMIC DNA]</scope>
    <source>
        <strain evidence="3 4">NCTC13364</strain>
    </source>
</reference>
<dbReference type="SUPFAM" id="SSF53850">
    <property type="entry name" value="Periplasmic binding protein-like II"/>
    <property type="match status" value="1"/>
</dbReference>